<sequence>MKNTLFAINSQPSAGFSVVFYVKRLFSCAARAVCRVEGGIAARANHLPTKASRFFACVASERVYRKFDSS</sequence>
<dbReference type="HOGENOM" id="CLU_2754564_0_0_10"/>
<gene>
    <name evidence="1" type="ORF">GCWU000325_00303</name>
</gene>
<name>C9LDN1_9BACT</name>
<dbReference type="STRING" id="626522.GCWU000325_00303"/>
<proteinExistence type="predicted"/>
<dbReference type="Proteomes" id="UP000003460">
    <property type="component" value="Unassembled WGS sequence"/>
</dbReference>
<keyword evidence="2" id="KW-1185">Reference proteome</keyword>
<dbReference type="AlphaFoldDB" id="C9LDN1"/>
<accession>C9LDN1</accession>
<dbReference type="EMBL" id="ACIJ02000005">
    <property type="protein sequence ID" value="EEX72785.1"/>
    <property type="molecule type" value="Genomic_DNA"/>
</dbReference>
<evidence type="ECO:0000313" key="2">
    <source>
        <dbReference type="Proteomes" id="UP000003460"/>
    </source>
</evidence>
<protein>
    <submittedName>
        <fullName evidence="1">Uncharacterized protein</fullName>
    </submittedName>
</protein>
<reference evidence="1" key="1">
    <citation type="submission" date="2009-09" db="EMBL/GenBank/DDBJ databases">
        <authorList>
            <person name="Weinstock G."/>
            <person name="Sodergren E."/>
            <person name="Clifton S."/>
            <person name="Fulton L."/>
            <person name="Fulton B."/>
            <person name="Courtney L."/>
            <person name="Fronick C."/>
            <person name="Harrison M."/>
            <person name="Strong C."/>
            <person name="Farmer C."/>
            <person name="Delahaunty K."/>
            <person name="Markovic C."/>
            <person name="Hall O."/>
            <person name="Minx P."/>
            <person name="Tomlinson C."/>
            <person name="Mitreva M."/>
            <person name="Nelson J."/>
            <person name="Hou S."/>
            <person name="Wollam A."/>
            <person name="Pepin K.H."/>
            <person name="Johnson M."/>
            <person name="Bhonagiri V."/>
            <person name="Nash W.E."/>
            <person name="Warren W."/>
            <person name="Chinwalla A."/>
            <person name="Mardis E.R."/>
            <person name="Wilson R.K."/>
        </authorList>
    </citation>
    <scope>NUCLEOTIDE SEQUENCE [LARGE SCALE GENOMIC DNA]</scope>
    <source>
        <strain evidence="1">ATCC 51259</strain>
    </source>
</reference>
<comment type="caution">
    <text evidence="1">The sequence shown here is derived from an EMBL/GenBank/DDBJ whole genome shotgun (WGS) entry which is preliminary data.</text>
</comment>
<organism evidence="1 2">
    <name type="scientific">Alloprevotella tannerae ATCC 51259</name>
    <dbReference type="NCBI Taxonomy" id="626522"/>
    <lineage>
        <taxon>Bacteria</taxon>
        <taxon>Pseudomonadati</taxon>
        <taxon>Bacteroidota</taxon>
        <taxon>Bacteroidia</taxon>
        <taxon>Bacteroidales</taxon>
        <taxon>Prevotellaceae</taxon>
        <taxon>Alloprevotella</taxon>
    </lineage>
</organism>
<evidence type="ECO:0000313" key="1">
    <source>
        <dbReference type="EMBL" id="EEX72785.1"/>
    </source>
</evidence>